<comment type="caution">
    <text evidence="7">The sequence shown here is derived from an EMBL/GenBank/DDBJ whole genome shotgun (WGS) entry which is preliminary data.</text>
</comment>
<evidence type="ECO:0000313" key="8">
    <source>
        <dbReference type="Proteomes" id="UP001621714"/>
    </source>
</evidence>
<feature type="domain" description="Core-binding (CB)" evidence="6">
    <location>
        <begin position="55"/>
        <end position="133"/>
    </location>
</feature>
<dbReference type="InterPro" id="IPR013762">
    <property type="entry name" value="Integrase-like_cat_sf"/>
</dbReference>
<feature type="domain" description="Tyr recombinase" evidence="5">
    <location>
        <begin position="155"/>
        <end position="318"/>
    </location>
</feature>
<evidence type="ECO:0000313" key="7">
    <source>
        <dbReference type="EMBL" id="MFK7160846.1"/>
    </source>
</evidence>
<dbReference type="Gene3D" id="1.10.443.10">
    <property type="entry name" value="Intergrase catalytic core"/>
    <property type="match status" value="1"/>
</dbReference>
<keyword evidence="2 4" id="KW-0238">DNA-binding</keyword>
<dbReference type="Proteomes" id="UP001621714">
    <property type="component" value="Unassembled WGS sequence"/>
</dbReference>
<dbReference type="InterPro" id="IPR057084">
    <property type="entry name" value="Int_N"/>
</dbReference>
<protein>
    <submittedName>
        <fullName evidence="7">Tyrosine-type recombinase/integrase</fullName>
    </submittedName>
</protein>
<dbReference type="InterPro" id="IPR002104">
    <property type="entry name" value="Integrase_catalytic"/>
</dbReference>
<reference evidence="7 8" key="1">
    <citation type="submission" date="2024-02" db="EMBL/GenBank/DDBJ databases">
        <title>Marinospirillum sp. MEB 164 isolated from Lonar lake sediment.</title>
        <authorList>
            <person name="Joshi A."/>
            <person name="Thite S."/>
        </authorList>
    </citation>
    <scope>NUCLEOTIDE SEQUENCE [LARGE SCALE GENOMIC DNA]</scope>
    <source>
        <strain evidence="7 8">MEB164</strain>
    </source>
</reference>
<dbReference type="Pfam" id="PF24624">
    <property type="entry name" value="Int_N"/>
    <property type="match status" value="1"/>
</dbReference>
<accession>A0ABW8PX12</accession>
<gene>
    <name evidence="7" type="ORF">V6U78_07340</name>
</gene>
<keyword evidence="3" id="KW-0233">DNA recombination</keyword>
<evidence type="ECO:0000256" key="4">
    <source>
        <dbReference type="PROSITE-ProRule" id="PRU01248"/>
    </source>
</evidence>
<dbReference type="PROSITE" id="PS51900">
    <property type="entry name" value="CB"/>
    <property type="match status" value="1"/>
</dbReference>
<evidence type="ECO:0000259" key="5">
    <source>
        <dbReference type="PROSITE" id="PS51898"/>
    </source>
</evidence>
<evidence type="ECO:0000256" key="1">
    <source>
        <dbReference type="ARBA" id="ARBA00022908"/>
    </source>
</evidence>
<organism evidence="7 8">
    <name type="scientific">Marinospirillum alkalitolerans</name>
    <dbReference type="NCBI Taxonomy" id="3123374"/>
    <lineage>
        <taxon>Bacteria</taxon>
        <taxon>Pseudomonadati</taxon>
        <taxon>Pseudomonadota</taxon>
        <taxon>Gammaproteobacteria</taxon>
        <taxon>Oceanospirillales</taxon>
        <taxon>Oceanospirillaceae</taxon>
        <taxon>Marinospirillum</taxon>
    </lineage>
</organism>
<dbReference type="EMBL" id="JBANFI010000004">
    <property type="protein sequence ID" value="MFK7160846.1"/>
    <property type="molecule type" value="Genomic_DNA"/>
</dbReference>
<dbReference type="InterPro" id="IPR044068">
    <property type="entry name" value="CB"/>
</dbReference>
<dbReference type="RefSeq" id="WP_405338962.1">
    <property type="nucleotide sequence ID" value="NZ_JBANFI010000004.1"/>
</dbReference>
<keyword evidence="1" id="KW-0229">DNA integration</keyword>
<evidence type="ECO:0000259" key="6">
    <source>
        <dbReference type="PROSITE" id="PS51900"/>
    </source>
</evidence>
<dbReference type="PROSITE" id="PS51898">
    <property type="entry name" value="TYR_RECOMBINASE"/>
    <property type="match status" value="1"/>
</dbReference>
<dbReference type="CDD" id="cd00796">
    <property type="entry name" value="INT_Rci_Hp1_C"/>
    <property type="match status" value="1"/>
</dbReference>
<dbReference type="InterPro" id="IPR011010">
    <property type="entry name" value="DNA_brk_join_enz"/>
</dbReference>
<dbReference type="InterPro" id="IPR050090">
    <property type="entry name" value="Tyrosine_recombinase_XerCD"/>
</dbReference>
<proteinExistence type="predicted"/>
<sequence length="330" mass="37858">MSIHKTKTGWQARVYITPTIRPKKTFKTQAEAKRWMAQIKHRYDSGHRPEQKDTRTLLDLINQYNELHLSHLSSGADRYSKLVHLCNFARNPKAKDLDALWYTHLRNQRAKHVSPNTLNHDRAYLSSMFNVLIRLGLWHQPNPVKTVASVKTHDAEVIFLAHDQIDLLLCELSNSQNPHVRLIAEICLSTGARWSEAEKLQSHQVTPGLISFWKTKSKRSRHVPISDELFQKIKQHKKHSVNRLFGPSYAAFTSALKRSGIQLPQGQRTHVLRHTFASHFVMNGGNLIELKEILGHSTITMTMRYAHLAPGRLDSATKLNPLANTYQNTI</sequence>
<keyword evidence="8" id="KW-1185">Reference proteome</keyword>
<name>A0ABW8PX12_9GAMM</name>
<dbReference type="PANTHER" id="PTHR30349">
    <property type="entry name" value="PHAGE INTEGRASE-RELATED"/>
    <property type="match status" value="1"/>
</dbReference>
<dbReference type="PANTHER" id="PTHR30349:SF93">
    <property type="entry name" value="FELS-2 PROPHAGE PROTEIN"/>
    <property type="match status" value="1"/>
</dbReference>
<evidence type="ECO:0000256" key="2">
    <source>
        <dbReference type="ARBA" id="ARBA00023125"/>
    </source>
</evidence>
<evidence type="ECO:0000256" key="3">
    <source>
        <dbReference type="ARBA" id="ARBA00023172"/>
    </source>
</evidence>
<dbReference type="SUPFAM" id="SSF56349">
    <property type="entry name" value="DNA breaking-rejoining enzymes"/>
    <property type="match status" value="1"/>
</dbReference>
<dbReference type="Pfam" id="PF00589">
    <property type="entry name" value="Phage_integrase"/>
    <property type="match status" value="1"/>
</dbReference>